<dbReference type="InterPro" id="IPR018306">
    <property type="entry name" value="Phage_T5_Orf172_DNA-bd"/>
</dbReference>
<protein>
    <recommendedName>
        <fullName evidence="1">Bacteriophage T5 Orf172 DNA-binding domain-containing protein</fullName>
    </recommendedName>
</protein>
<dbReference type="EMBL" id="LGRX02025473">
    <property type="protein sequence ID" value="KAK3252321.1"/>
    <property type="molecule type" value="Genomic_DNA"/>
</dbReference>
<evidence type="ECO:0000313" key="2">
    <source>
        <dbReference type="EMBL" id="KAK3252321.1"/>
    </source>
</evidence>
<dbReference type="SMART" id="SM00974">
    <property type="entry name" value="T5orf172"/>
    <property type="match status" value="1"/>
</dbReference>
<gene>
    <name evidence="2" type="ORF">CYMTET_38355</name>
</gene>
<evidence type="ECO:0000313" key="3">
    <source>
        <dbReference type="Proteomes" id="UP001190700"/>
    </source>
</evidence>
<keyword evidence="3" id="KW-1185">Reference proteome</keyword>
<dbReference type="Proteomes" id="UP001190700">
    <property type="component" value="Unassembled WGS sequence"/>
</dbReference>
<proteinExistence type="predicted"/>
<organism evidence="2 3">
    <name type="scientific">Cymbomonas tetramitiformis</name>
    <dbReference type="NCBI Taxonomy" id="36881"/>
    <lineage>
        <taxon>Eukaryota</taxon>
        <taxon>Viridiplantae</taxon>
        <taxon>Chlorophyta</taxon>
        <taxon>Pyramimonadophyceae</taxon>
        <taxon>Pyramimonadales</taxon>
        <taxon>Pyramimonadaceae</taxon>
        <taxon>Cymbomonas</taxon>
    </lineage>
</organism>
<comment type="caution">
    <text evidence="2">The sequence shown here is derived from an EMBL/GenBank/DDBJ whole genome shotgun (WGS) entry which is preliminary data.</text>
</comment>
<dbReference type="Pfam" id="PF10544">
    <property type="entry name" value="T5orf172"/>
    <property type="match status" value="1"/>
</dbReference>
<feature type="domain" description="Bacteriophage T5 Orf172 DNA-binding" evidence="1">
    <location>
        <begin position="20"/>
        <end position="100"/>
    </location>
</feature>
<dbReference type="AlphaFoldDB" id="A0AAE0F505"/>
<sequence length="130" mass="15130">MPRRTKRDGPGFVYALHNDSYKNGLFKVGYTGQNVNSYAQSRQMYNAAVPTPFDVVYYVEVPSRFYATRVAHSLLESFRVNPRREFFYLNDYARGARVLRNILRKARLLSMWQVLIAGARAEKRTLCLAR</sequence>
<name>A0AAE0F505_9CHLO</name>
<reference evidence="2 3" key="1">
    <citation type="journal article" date="2015" name="Genome Biol. Evol.">
        <title>Comparative Genomics of a Bacterivorous Green Alga Reveals Evolutionary Causalities and Consequences of Phago-Mixotrophic Mode of Nutrition.</title>
        <authorList>
            <person name="Burns J.A."/>
            <person name="Paasch A."/>
            <person name="Narechania A."/>
            <person name="Kim E."/>
        </authorList>
    </citation>
    <scope>NUCLEOTIDE SEQUENCE [LARGE SCALE GENOMIC DNA]</scope>
    <source>
        <strain evidence="2 3">PLY_AMNH</strain>
    </source>
</reference>
<evidence type="ECO:0000259" key="1">
    <source>
        <dbReference type="SMART" id="SM00974"/>
    </source>
</evidence>
<accession>A0AAE0F505</accession>